<sequence>MTGRGMRAPKLATPDPHLPGLLPATHQETVEAPRVWPRRPSHAQKGRPMTISPSQRTDKPAGSPTQLDTSWPRPLRNHRPEPAQSHTSTEDAWLPGRHPGHLGRR</sequence>
<accession>A0A2G8SA06</accession>
<organism evidence="2 3">
    <name type="scientific">Ganoderma sinense ZZ0214-1</name>
    <dbReference type="NCBI Taxonomy" id="1077348"/>
    <lineage>
        <taxon>Eukaryota</taxon>
        <taxon>Fungi</taxon>
        <taxon>Dikarya</taxon>
        <taxon>Basidiomycota</taxon>
        <taxon>Agaricomycotina</taxon>
        <taxon>Agaricomycetes</taxon>
        <taxon>Polyporales</taxon>
        <taxon>Polyporaceae</taxon>
        <taxon>Ganoderma</taxon>
    </lineage>
</organism>
<keyword evidence="3" id="KW-1185">Reference proteome</keyword>
<protein>
    <submittedName>
        <fullName evidence="2">Uncharacterized protein</fullName>
    </submittedName>
</protein>
<dbReference type="AlphaFoldDB" id="A0A2G8SA06"/>
<proteinExistence type="predicted"/>
<evidence type="ECO:0000313" key="2">
    <source>
        <dbReference type="EMBL" id="PIL30584.1"/>
    </source>
</evidence>
<name>A0A2G8SA06_9APHY</name>
<reference evidence="2 3" key="1">
    <citation type="journal article" date="2015" name="Sci. Rep.">
        <title>Chromosome-level genome map provides insights into diverse defense mechanisms in the medicinal fungus Ganoderma sinense.</title>
        <authorList>
            <person name="Zhu Y."/>
            <person name="Xu J."/>
            <person name="Sun C."/>
            <person name="Zhou S."/>
            <person name="Xu H."/>
            <person name="Nelson D.R."/>
            <person name="Qian J."/>
            <person name="Song J."/>
            <person name="Luo H."/>
            <person name="Xiang L."/>
            <person name="Li Y."/>
            <person name="Xu Z."/>
            <person name="Ji A."/>
            <person name="Wang L."/>
            <person name="Lu S."/>
            <person name="Hayward A."/>
            <person name="Sun W."/>
            <person name="Li X."/>
            <person name="Schwartz D.C."/>
            <person name="Wang Y."/>
            <person name="Chen S."/>
        </authorList>
    </citation>
    <scope>NUCLEOTIDE SEQUENCE [LARGE SCALE GENOMIC DNA]</scope>
    <source>
        <strain evidence="2 3">ZZ0214-1</strain>
    </source>
</reference>
<dbReference type="Proteomes" id="UP000230002">
    <property type="component" value="Unassembled WGS sequence"/>
</dbReference>
<evidence type="ECO:0000256" key="1">
    <source>
        <dbReference type="SAM" id="MobiDB-lite"/>
    </source>
</evidence>
<feature type="compositionally biased region" description="Basic residues" evidence="1">
    <location>
        <begin position="36"/>
        <end position="45"/>
    </location>
</feature>
<comment type="caution">
    <text evidence="2">The sequence shown here is derived from an EMBL/GenBank/DDBJ whole genome shotgun (WGS) entry which is preliminary data.</text>
</comment>
<dbReference type="EMBL" id="AYKW01000014">
    <property type="protein sequence ID" value="PIL30584.1"/>
    <property type="molecule type" value="Genomic_DNA"/>
</dbReference>
<gene>
    <name evidence="2" type="ORF">GSI_07285</name>
</gene>
<feature type="region of interest" description="Disordered" evidence="1">
    <location>
        <begin position="1"/>
        <end position="105"/>
    </location>
</feature>
<evidence type="ECO:0000313" key="3">
    <source>
        <dbReference type="Proteomes" id="UP000230002"/>
    </source>
</evidence>